<dbReference type="EMBL" id="BQXS01008548">
    <property type="protein sequence ID" value="GKT30027.1"/>
    <property type="molecule type" value="Genomic_DNA"/>
</dbReference>
<feature type="non-terminal residue" evidence="1">
    <location>
        <position position="195"/>
    </location>
</feature>
<name>A0ABQ5KBV5_9EUKA</name>
<evidence type="ECO:0000313" key="1">
    <source>
        <dbReference type="EMBL" id="GKT30027.1"/>
    </source>
</evidence>
<feature type="non-terminal residue" evidence="1">
    <location>
        <position position="1"/>
    </location>
</feature>
<evidence type="ECO:0000313" key="2">
    <source>
        <dbReference type="Proteomes" id="UP001057375"/>
    </source>
</evidence>
<dbReference type="Proteomes" id="UP001057375">
    <property type="component" value="Unassembled WGS sequence"/>
</dbReference>
<accession>A0ABQ5KBV5</accession>
<organism evidence="1 2">
    <name type="scientific">Aduncisulcus paluster</name>
    <dbReference type="NCBI Taxonomy" id="2918883"/>
    <lineage>
        <taxon>Eukaryota</taxon>
        <taxon>Metamonada</taxon>
        <taxon>Carpediemonas-like organisms</taxon>
        <taxon>Aduncisulcus</taxon>
    </lineage>
</organism>
<gene>
    <name evidence="1" type="ORF">ADUPG1_005374</name>
</gene>
<proteinExistence type="predicted"/>
<keyword evidence="2" id="KW-1185">Reference proteome</keyword>
<comment type="caution">
    <text evidence="1">The sequence shown here is derived from an EMBL/GenBank/DDBJ whole genome shotgun (WGS) entry which is preliminary data.</text>
</comment>
<protein>
    <submittedName>
        <fullName evidence="1">Uncharacterized protein</fullName>
    </submittedName>
</protein>
<sequence length="195" mass="20996">SKNPNNRSVGATEGNPEHWDVVDPYVDKEWTNCSEGRIASAGAALGQFAATMPAKAVQMYSDAETEFTRDRQAQFSEIQELMTDVGYVRDGIKASGLSLALILSGTSIYFGGQAALLKTAAKALILAFYYYEQESKVRQTVLSMNPLAKKAAAVIAERIKKTMGEAIDKALGLVSTAVDTNVKPGKSMYDNATLT</sequence>
<reference evidence="1" key="1">
    <citation type="submission" date="2022-03" db="EMBL/GenBank/DDBJ databases">
        <title>Draft genome sequence of Aduncisulcus paluster, a free-living microaerophilic Fornicata.</title>
        <authorList>
            <person name="Yuyama I."/>
            <person name="Kume K."/>
            <person name="Tamura T."/>
            <person name="Inagaki Y."/>
            <person name="Hashimoto T."/>
        </authorList>
    </citation>
    <scope>NUCLEOTIDE SEQUENCE</scope>
    <source>
        <strain evidence="1">NY0171</strain>
    </source>
</reference>